<dbReference type="GO" id="GO:0071555">
    <property type="term" value="P:cell wall organization"/>
    <property type="evidence" value="ECO:0007669"/>
    <property type="project" value="UniProtKB-UniRule"/>
</dbReference>
<keyword evidence="4" id="KW-0808">Transferase</keyword>
<evidence type="ECO:0000259" key="12">
    <source>
        <dbReference type="PROSITE" id="PS52029"/>
    </source>
</evidence>
<keyword evidence="11" id="KW-0732">Signal</keyword>
<evidence type="ECO:0000256" key="7">
    <source>
        <dbReference type="ARBA" id="ARBA00022984"/>
    </source>
</evidence>
<comment type="caution">
    <text evidence="13">The sequence shown here is derived from an EMBL/GenBank/DDBJ whole genome shotgun (WGS) entry which is preliminary data.</text>
</comment>
<dbReference type="AlphaFoldDB" id="A0A4Z0NK92"/>
<evidence type="ECO:0000256" key="1">
    <source>
        <dbReference type="ARBA" id="ARBA00004752"/>
    </source>
</evidence>
<dbReference type="UniPathway" id="UPA00219"/>
<feature type="active site" description="Proton donor/acceptor" evidence="9">
    <location>
        <position position="262"/>
    </location>
</feature>
<evidence type="ECO:0000313" key="14">
    <source>
        <dbReference type="Proteomes" id="UP000297535"/>
    </source>
</evidence>
<dbReference type="GO" id="GO:0018104">
    <property type="term" value="P:peptidoglycan-protein cross-linking"/>
    <property type="evidence" value="ECO:0007669"/>
    <property type="project" value="TreeGrafter"/>
</dbReference>
<dbReference type="EMBL" id="SRLB01000019">
    <property type="protein sequence ID" value="TGD96484.1"/>
    <property type="molecule type" value="Genomic_DNA"/>
</dbReference>
<feature type="domain" description="L,D-TPase catalytic" evidence="12">
    <location>
        <begin position="160"/>
        <end position="302"/>
    </location>
</feature>
<reference evidence="13 14" key="1">
    <citation type="submission" date="2019-04" db="EMBL/GenBank/DDBJ databases">
        <authorList>
            <person name="Feng G."/>
            <person name="Zhu H."/>
        </authorList>
    </citation>
    <scope>NUCLEOTIDE SEQUENCE [LARGE SCALE GENOMIC DNA]</scope>
    <source>
        <strain evidence="13 14">6HR-1</strain>
    </source>
</reference>
<dbReference type="OrthoDB" id="9795305at2"/>
<evidence type="ECO:0000256" key="11">
    <source>
        <dbReference type="SAM" id="SignalP"/>
    </source>
</evidence>
<keyword evidence="3" id="KW-0328">Glycosyltransferase</keyword>
<comment type="similarity">
    <text evidence="2">Belongs to the YkuD family.</text>
</comment>
<evidence type="ECO:0000256" key="10">
    <source>
        <dbReference type="SAM" id="MobiDB-lite"/>
    </source>
</evidence>
<proteinExistence type="inferred from homology"/>
<dbReference type="SUPFAM" id="SSF141523">
    <property type="entry name" value="L,D-transpeptidase catalytic domain-like"/>
    <property type="match status" value="1"/>
</dbReference>
<feature type="active site" description="Nucleophile" evidence="9">
    <location>
        <position position="278"/>
    </location>
</feature>
<evidence type="ECO:0000256" key="4">
    <source>
        <dbReference type="ARBA" id="ARBA00022679"/>
    </source>
</evidence>
<comment type="pathway">
    <text evidence="1 9">Cell wall biogenesis; peptidoglycan biosynthesis.</text>
</comment>
<gene>
    <name evidence="13" type="ORF">EU555_23820</name>
</gene>
<dbReference type="GO" id="GO:0016757">
    <property type="term" value="F:glycosyltransferase activity"/>
    <property type="evidence" value="ECO:0007669"/>
    <property type="project" value="UniProtKB-KW"/>
</dbReference>
<keyword evidence="6 9" id="KW-0133">Cell shape</keyword>
<keyword evidence="14" id="KW-1185">Reference proteome</keyword>
<dbReference type="Pfam" id="PF03734">
    <property type="entry name" value="YkuD"/>
    <property type="match status" value="1"/>
</dbReference>
<evidence type="ECO:0000256" key="6">
    <source>
        <dbReference type="ARBA" id="ARBA00022960"/>
    </source>
</evidence>
<keyword evidence="7 9" id="KW-0573">Peptidoglycan synthesis</keyword>
<dbReference type="InterPro" id="IPR038063">
    <property type="entry name" value="Transpep_catalytic_dom"/>
</dbReference>
<dbReference type="Gene3D" id="2.40.440.10">
    <property type="entry name" value="L,D-transpeptidase catalytic domain-like"/>
    <property type="match status" value="1"/>
</dbReference>
<dbReference type="InterPro" id="IPR006311">
    <property type="entry name" value="TAT_signal"/>
</dbReference>
<dbReference type="FunFam" id="2.40.440.10:FF:000002">
    <property type="entry name" value="L,D-transpeptidase ErfK/SrfK"/>
    <property type="match status" value="1"/>
</dbReference>
<dbReference type="CDD" id="cd16913">
    <property type="entry name" value="YkuD_like"/>
    <property type="match status" value="1"/>
</dbReference>
<feature type="region of interest" description="Disordered" evidence="10">
    <location>
        <begin position="34"/>
        <end position="92"/>
    </location>
</feature>
<dbReference type="PANTHER" id="PTHR30582:SF24">
    <property type="entry name" value="L,D-TRANSPEPTIDASE ERFK_SRFK-RELATED"/>
    <property type="match status" value="1"/>
</dbReference>
<dbReference type="GO" id="GO:0005576">
    <property type="term" value="C:extracellular region"/>
    <property type="evidence" value="ECO:0007669"/>
    <property type="project" value="TreeGrafter"/>
</dbReference>
<dbReference type="PROSITE" id="PS52029">
    <property type="entry name" value="LD_TPASE"/>
    <property type="match status" value="1"/>
</dbReference>
<evidence type="ECO:0000313" key="13">
    <source>
        <dbReference type="EMBL" id="TGD96484.1"/>
    </source>
</evidence>
<dbReference type="PROSITE" id="PS51318">
    <property type="entry name" value="TAT"/>
    <property type="match status" value="1"/>
</dbReference>
<sequence length="303" mass="32839">MTDPNRRLLVTGAAAGLASTLLAGALPRPALAWTDEDFAPARRRRARPPVPAEDGTFYDTRGQDMRGQAADPYRGAPVPAEPPEEDSFWGNPSGRRAVAPPQGAVDPNAAVVVDDGPIDFARAYAALDTEPFPVPAFRWRRANPSFLRQEVAYGGRYAPGTIVVDPRAHHLYLIQEGGRARRYGVGVGRQGFAWTGAATINSKQAWPDWYPPKEMIARQPALARQVSQLQSGLGVPGGPRNPLGARALYLWQNNKDTLYRIHGTTEPESIGRSVSSGCIRMINQDAIDLYARVPVGAQVVVLS</sequence>
<dbReference type="GO" id="GO:0071972">
    <property type="term" value="F:peptidoglycan L,D-transpeptidase activity"/>
    <property type="evidence" value="ECO:0007669"/>
    <property type="project" value="TreeGrafter"/>
</dbReference>
<feature type="chain" id="PRO_5021214582" evidence="11">
    <location>
        <begin position="33"/>
        <end position="303"/>
    </location>
</feature>
<accession>A0A4Z0NK92</accession>
<evidence type="ECO:0000256" key="9">
    <source>
        <dbReference type="PROSITE-ProRule" id="PRU01373"/>
    </source>
</evidence>
<keyword evidence="8 9" id="KW-0961">Cell wall biogenesis/degradation</keyword>
<dbReference type="RefSeq" id="WP_135417707.1">
    <property type="nucleotide sequence ID" value="NZ_SRLB01000019.1"/>
</dbReference>
<dbReference type="InterPro" id="IPR005490">
    <property type="entry name" value="LD_TPept_cat_dom"/>
</dbReference>
<evidence type="ECO:0000256" key="3">
    <source>
        <dbReference type="ARBA" id="ARBA00022676"/>
    </source>
</evidence>
<dbReference type="InterPro" id="IPR050979">
    <property type="entry name" value="LD-transpeptidase"/>
</dbReference>
<evidence type="ECO:0000256" key="2">
    <source>
        <dbReference type="ARBA" id="ARBA00005992"/>
    </source>
</evidence>
<dbReference type="GO" id="GO:0008360">
    <property type="term" value="P:regulation of cell shape"/>
    <property type="evidence" value="ECO:0007669"/>
    <property type="project" value="UniProtKB-UniRule"/>
</dbReference>
<evidence type="ECO:0000256" key="8">
    <source>
        <dbReference type="ARBA" id="ARBA00023316"/>
    </source>
</evidence>
<dbReference type="PANTHER" id="PTHR30582">
    <property type="entry name" value="L,D-TRANSPEPTIDASE"/>
    <property type="match status" value="1"/>
</dbReference>
<keyword evidence="5" id="KW-0378">Hydrolase</keyword>
<evidence type="ECO:0000256" key="5">
    <source>
        <dbReference type="ARBA" id="ARBA00022801"/>
    </source>
</evidence>
<feature type="signal peptide" evidence="11">
    <location>
        <begin position="1"/>
        <end position="32"/>
    </location>
</feature>
<protein>
    <submittedName>
        <fullName evidence="13">L,D-transpeptidase</fullName>
    </submittedName>
</protein>
<organism evidence="13 14">
    <name type="scientific">Methylobacterium nonmethylotrophicum</name>
    <dbReference type="NCBI Taxonomy" id="1141884"/>
    <lineage>
        <taxon>Bacteria</taxon>
        <taxon>Pseudomonadati</taxon>
        <taxon>Pseudomonadota</taxon>
        <taxon>Alphaproteobacteria</taxon>
        <taxon>Hyphomicrobiales</taxon>
        <taxon>Methylobacteriaceae</taxon>
        <taxon>Methylobacterium</taxon>
    </lineage>
</organism>
<dbReference type="Proteomes" id="UP000297535">
    <property type="component" value="Unassembled WGS sequence"/>
</dbReference>
<name>A0A4Z0NK92_9HYPH</name>